<accession>A0A9P4MGJ0</accession>
<evidence type="ECO:0000256" key="9">
    <source>
        <dbReference type="RuleBase" id="RU367148"/>
    </source>
</evidence>
<evidence type="ECO:0000313" key="12">
    <source>
        <dbReference type="EMBL" id="KAF2104559.1"/>
    </source>
</evidence>
<dbReference type="AlphaFoldDB" id="A0A9P4MGJ0"/>
<organism evidence="12 13">
    <name type="scientific">Rhizodiscina lignyota</name>
    <dbReference type="NCBI Taxonomy" id="1504668"/>
    <lineage>
        <taxon>Eukaryota</taxon>
        <taxon>Fungi</taxon>
        <taxon>Dikarya</taxon>
        <taxon>Ascomycota</taxon>
        <taxon>Pezizomycotina</taxon>
        <taxon>Dothideomycetes</taxon>
        <taxon>Pleosporomycetidae</taxon>
        <taxon>Aulographales</taxon>
        <taxon>Rhizodiscinaceae</taxon>
        <taxon>Rhizodiscina</taxon>
    </lineage>
</organism>
<keyword evidence="6 9" id="KW-0747">Spliceosome</keyword>
<comment type="similarity">
    <text evidence="3 9">Belongs to the SYF2 family.</text>
</comment>
<evidence type="ECO:0000256" key="8">
    <source>
        <dbReference type="ARBA" id="ARBA00023242"/>
    </source>
</evidence>
<feature type="coiled-coil region" evidence="10">
    <location>
        <begin position="127"/>
        <end position="154"/>
    </location>
</feature>
<evidence type="ECO:0000256" key="1">
    <source>
        <dbReference type="ARBA" id="ARBA00003777"/>
    </source>
</evidence>
<dbReference type="GO" id="GO:0000398">
    <property type="term" value="P:mRNA splicing, via spliceosome"/>
    <property type="evidence" value="ECO:0007669"/>
    <property type="project" value="UniProtKB-UniRule"/>
</dbReference>
<evidence type="ECO:0000256" key="3">
    <source>
        <dbReference type="ARBA" id="ARBA00010028"/>
    </source>
</evidence>
<evidence type="ECO:0000256" key="4">
    <source>
        <dbReference type="ARBA" id="ARBA00014745"/>
    </source>
</evidence>
<dbReference type="GO" id="GO:0071013">
    <property type="term" value="C:catalytic step 2 spliceosome"/>
    <property type="evidence" value="ECO:0007669"/>
    <property type="project" value="TreeGrafter"/>
</dbReference>
<gene>
    <name evidence="12" type="ORF">NA57DRAFT_30454</name>
</gene>
<name>A0A9P4MGJ0_9PEZI</name>
<evidence type="ECO:0000256" key="6">
    <source>
        <dbReference type="ARBA" id="ARBA00022728"/>
    </source>
</evidence>
<dbReference type="InterPro" id="IPR013260">
    <property type="entry name" value="mRNA_splic_SYF2"/>
</dbReference>
<protein>
    <recommendedName>
        <fullName evidence="4 9">Pre-mRNA-splicing factor SYF2</fullName>
    </recommendedName>
</protein>
<keyword evidence="10" id="KW-0175">Coiled coil</keyword>
<sequence>MSTESEGQTPPVSESESRADLFKKLKARQADARKANLKATAIEKERKETDPSLLSAVSRKRAIASHKLLKAETEEGGEDFERKRAWDWTVEDSEKWDRRLEKKAKHKEDTLFQDYRQNARKVYKRQMRNIQPDMEEYEKEKNDLIEKAAAQGRLDIVETDEGELVAIDRDGIFFSTADSTDFVENKPSKANVDRLVNDIKKAEEVRLKNRRDRLKEQGDDGGDVTYINAKNKQFNDKLKRFYDKYTSDIRENFERGTAM</sequence>
<keyword evidence="8 9" id="KW-0539">Nucleus</keyword>
<evidence type="ECO:0000256" key="10">
    <source>
        <dbReference type="SAM" id="Coils"/>
    </source>
</evidence>
<keyword evidence="7 9" id="KW-0508">mRNA splicing</keyword>
<dbReference type="PANTHER" id="PTHR13264:SF5">
    <property type="entry name" value="PRE-MRNA-SPLICING FACTOR SYF2"/>
    <property type="match status" value="1"/>
</dbReference>
<comment type="subunit">
    <text evidence="9">May be part of a spliceosome complex.</text>
</comment>
<feature type="compositionally biased region" description="Polar residues" evidence="11">
    <location>
        <begin position="1"/>
        <end position="14"/>
    </location>
</feature>
<keyword evidence="5 9" id="KW-0507">mRNA processing</keyword>
<dbReference type="Pfam" id="PF08231">
    <property type="entry name" value="SYF2"/>
    <property type="match status" value="1"/>
</dbReference>
<dbReference type="EMBL" id="ML978121">
    <property type="protein sequence ID" value="KAF2104559.1"/>
    <property type="molecule type" value="Genomic_DNA"/>
</dbReference>
<keyword evidence="13" id="KW-1185">Reference proteome</keyword>
<evidence type="ECO:0000256" key="7">
    <source>
        <dbReference type="ARBA" id="ARBA00023187"/>
    </source>
</evidence>
<dbReference type="OrthoDB" id="199717at2759"/>
<reference evidence="12" key="1">
    <citation type="journal article" date="2020" name="Stud. Mycol.">
        <title>101 Dothideomycetes genomes: a test case for predicting lifestyles and emergence of pathogens.</title>
        <authorList>
            <person name="Haridas S."/>
            <person name="Albert R."/>
            <person name="Binder M."/>
            <person name="Bloem J."/>
            <person name="Labutti K."/>
            <person name="Salamov A."/>
            <person name="Andreopoulos B."/>
            <person name="Baker S."/>
            <person name="Barry K."/>
            <person name="Bills G."/>
            <person name="Bluhm B."/>
            <person name="Cannon C."/>
            <person name="Castanera R."/>
            <person name="Culley D."/>
            <person name="Daum C."/>
            <person name="Ezra D."/>
            <person name="Gonzalez J."/>
            <person name="Henrissat B."/>
            <person name="Kuo A."/>
            <person name="Liang C."/>
            <person name="Lipzen A."/>
            <person name="Lutzoni F."/>
            <person name="Magnuson J."/>
            <person name="Mondo S."/>
            <person name="Nolan M."/>
            <person name="Ohm R."/>
            <person name="Pangilinan J."/>
            <person name="Park H.-J."/>
            <person name="Ramirez L."/>
            <person name="Alfaro M."/>
            <person name="Sun H."/>
            <person name="Tritt A."/>
            <person name="Yoshinaga Y."/>
            <person name="Zwiers L.-H."/>
            <person name="Turgeon B."/>
            <person name="Goodwin S."/>
            <person name="Spatafora J."/>
            <person name="Crous P."/>
            <person name="Grigoriev I."/>
        </authorList>
    </citation>
    <scope>NUCLEOTIDE SEQUENCE</scope>
    <source>
        <strain evidence="12">CBS 133067</strain>
    </source>
</reference>
<comment type="subcellular location">
    <subcellularLocation>
        <location evidence="2 9">Nucleus</location>
    </subcellularLocation>
</comment>
<evidence type="ECO:0000313" key="13">
    <source>
        <dbReference type="Proteomes" id="UP000799772"/>
    </source>
</evidence>
<dbReference type="GO" id="GO:0000974">
    <property type="term" value="C:Prp19 complex"/>
    <property type="evidence" value="ECO:0007669"/>
    <property type="project" value="TreeGrafter"/>
</dbReference>
<evidence type="ECO:0000256" key="2">
    <source>
        <dbReference type="ARBA" id="ARBA00004123"/>
    </source>
</evidence>
<feature type="region of interest" description="Disordered" evidence="11">
    <location>
        <begin position="1"/>
        <end position="21"/>
    </location>
</feature>
<dbReference type="PANTHER" id="PTHR13264">
    <property type="entry name" value="GCIP-INTERACTING PROTEIN P29"/>
    <property type="match status" value="1"/>
</dbReference>
<comment type="caution">
    <text evidence="12">The sequence shown here is derived from an EMBL/GenBank/DDBJ whole genome shotgun (WGS) entry which is preliminary data.</text>
</comment>
<dbReference type="GO" id="GO:0071014">
    <property type="term" value="C:post-mRNA release spliceosomal complex"/>
    <property type="evidence" value="ECO:0007669"/>
    <property type="project" value="TreeGrafter"/>
</dbReference>
<proteinExistence type="inferred from homology"/>
<evidence type="ECO:0000256" key="11">
    <source>
        <dbReference type="SAM" id="MobiDB-lite"/>
    </source>
</evidence>
<evidence type="ECO:0000256" key="5">
    <source>
        <dbReference type="ARBA" id="ARBA00022664"/>
    </source>
</evidence>
<comment type="function">
    <text evidence="1 9">Involved in pre-mRNA splicing.</text>
</comment>
<dbReference type="Proteomes" id="UP000799772">
    <property type="component" value="Unassembled WGS sequence"/>
</dbReference>